<dbReference type="GO" id="GO:0022625">
    <property type="term" value="C:cytosolic large ribosomal subunit"/>
    <property type="evidence" value="ECO:0007669"/>
    <property type="project" value="TreeGrafter"/>
</dbReference>
<dbReference type="NCBIfam" id="TIGR00012">
    <property type="entry name" value="L29"/>
    <property type="match status" value="1"/>
</dbReference>
<comment type="similarity">
    <text evidence="1 5">Belongs to the universal ribosomal protein uL29 family.</text>
</comment>
<reference evidence="6 7" key="1">
    <citation type="journal article" date="2016" name="Nat. Commun.">
        <title>Thousands of microbial genomes shed light on interconnected biogeochemical processes in an aquifer system.</title>
        <authorList>
            <person name="Anantharaman K."/>
            <person name="Brown C.T."/>
            <person name="Hug L.A."/>
            <person name="Sharon I."/>
            <person name="Castelle C.J."/>
            <person name="Probst A.J."/>
            <person name="Thomas B.C."/>
            <person name="Singh A."/>
            <person name="Wilkins M.J."/>
            <person name="Karaoz U."/>
            <person name="Brodie E.L."/>
            <person name="Williams K.H."/>
            <person name="Hubbard S.S."/>
            <person name="Banfield J.F."/>
        </authorList>
    </citation>
    <scope>NUCLEOTIDE SEQUENCE [LARGE SCALE GENOMIC DNA]</scope>
</reference>
<evidence type="ECO:0000313" key="7">
    <source>
        <dbReference type="Proteomes" id="UP000177235"/>
    </source>
</evidence>
<dbReference type="InterPro" id="IPR036049">
    <property type="entry name" value="Ribosomal_uL29_sf"/>
</dbReference>
<dbReference type="Gene3D" id="1.10.287.310">
    <property type="match status" value="1"/>
</dbReference>
<dbReference type="Proteomes" id="UP000177235">
    <property type="component" value="Unassembled WGS sequence"/>
</dbReference>
<dbReference type="GO" id="GO:0003735">
    <property type="term" value="F:structural constituent of ribosome"/>
    <property type="evidence" value="ECO:0007669"/>
    <property type="project" value="InterPro"/>
</dbReference>
<dbReference type="EMBL" id="MFFF01000016">
    <property type="protein sequence ID" value="OGE99753.1"/>
    <property type="molecule type" value="Genomic_DNA"/>
</dbReference>
<dbReference type="PANTHER" id="PTHR10916:SF0">
    <property type="entry name" value="LARGE RIBOSOMAL SUBUNIT PROTEIN UL29C"/>
    <property type="match status" value="1"/>
</dbReference>
<sequence length="65" mass="7562">MTKITDIRKKSDADLEKLLLELKGSVRDLRFKIANKELKNHQQLKATRRDIARILTVFKEKGLKG</sequence>
<dbReference type="PROSITE" id="PS00579">
    <property type="entry name" value="RIBOSOMAL_L29"/>
    <property type="match status" value="1"/>
</dbReference>
<evidence type="ECO:0000256" key="3">
    <source>
        <dbReference type="ARBA" id="ARBA00023274"/>
    </source>
</evidence>
<dbReference type="PANTHER" id="PTHR10916">
    <property type="entry name" value="60S RIBOSOMAL PROTEIN L35/50S RIBOSOMAL PROTEIN L29"/>
    <property type="match status" value="1"/>
</dbReference>
<protein>
    <recommendedName>
        <fullName evidence="4 5">Large ribosomal subunit protein uL29</fullName>
    </recommendedName>
</protein>
<comment type="caution">
    <text evidence="6">The sequence shown here is derived from an EMBL/GenBank/DDBJ whole genome shotgun (WGS) entry which is preliminary data.</text>
</comment>
<evidence type="ECO:0000313" key="6">
    <source>
        <dbReference type="EMBL" id="OGE99753.1"/>
    </source>
</evidence>
<dbReference type="AlphaFoldDB" id="A0A1F5QC17"/>
<dbReference type="InterPro" id="IPR050063">
    <property type="entry name" value="Ribosomal_protein_uL29"/>
</dbReference>
<organism evidence="6 7">
    <name type="scientific">Candidatus Doudnabacteria bacterium RIFCSPLOWO2_02_FULL_48_13</name>
    <dbReference type="NCBI Taxonomy" id="1817845"/>
    <lineage>
        <taxon>Bacteria</taxon>
        <taxon>Candidatus Doudnaibacteriota</taxon>
    </lineage>
</organism>
<proteinExistence type="inferred from homology"/>
<dbReference type="HAMAP" id="MF_00374">
    <property type="entry name" value="Ribosomal_uL29"/>
    <property type="match status" value="1"/>
</dbReference>
<dbReference type="InterPro" id="IPR018254">
    <property type="entry name" value="Ribosomal_uL29_CS"/>
</dbReference>
<evidence type="ECO:0000256" key="4">
    <source>
        <dbReference type="ARBA" id="ARBA00035204"/>
    </source>
</evidence>
<accession>A0A1F5QC17</accession>
<dbReference type="Pfam" id="PF00831">
    <property type="entry name" value="Ribosomal_L29"/>
    <property type="match status" value="1"/>
</dbReference>
<dbReference type="GO" id="GO:0006412">
    <property type="term" value="P:translation"/>
    <property type="evidence" value="ECO:0007669"/>
    <property type="project" value="UniProtKB-UniRule"/>
</dbReference>
<dbReference type="InterPro" id="IPR001854">
    <property type="entry name" value="Ribosomal_uL29"/>
</dbReference>
<gene>
    <name evidence="5" type="primary">rpmC</name>
    <name evidence="6" type="ORF">A3J05_02730</name>
</gene>
<dbReference type="SUPFAM" id="SSF46561">
    <property type="entry name" value="Ribosomal protein L29 (L29p)"/>
    <property type="match status" value="1"/>
</dbReference>
<keyword evidence="3 5" id="KW-0687">Ribonucleoprotein</keyword>
<keyword evidence="2 5" id="KW-0689">Ribosomal protein</keyword>
<evidence type="ECO:0000256" key="2">
    <source>
        <dbReference type="ARBA" id="ARBA00022980"/>
    </source>
</evidence>
<name>A0A1F5QC17_9BACT</name>
<evidence type="ECO:0000256" key="5">
    <source>
        <dbReference type="HAMAP-Rule" id="MF_00374"/>
    </source>
</evidence>
<evidence type="ECO:0000256" key="1">
    <source>
        <dbReference type="ARBA" id="ARBA00009254"/>
    </source>
</evidence>